<name>A0A314V544_PRUYE</name>
<reference evidence="2 3" key="1">
    <citation type="submission" date="2018-02" db="EMBL/GenBank/DDBJ databases">
        <title>Draft genome of wild Prunus yedoensis var. nudiflora.</title>
        <authorList>
            <person name="Baek S."/>
            <person name="Kim J.-H."/>
            <person name="Choi K."/>
            <person name="Kim G.-B."/>
            <person name="Cho A."/>
            <person name="Jang H."/>
            <person name="Shin C.-H."/>
            <person name="Yu H.-J."/>
            <person name="Mun J.-H."/>
        </authorList>
    </citation>
    <scope>NUCLEOTIDE SEQUENCE [LARGE SCALE GENOMIC DNA]</scope>
    <source>
        <strain evidence="3">cv. Jeju island</strain>
        <tissue evidence="2">Leaf</tissue>
    </source>
</reference>
<feature type="region of interest" description="Disordered" evidence="1">
    <location>
        <begin position="211"/>
        <end position="246"/>
    </location>
</feature>
<feature type="compositionally biased region" description="Basic and acidic residues" evidence="1">
    <location>
        <begin position="1"/>
        <end position="16"/>
    </location>
</feature>
<evidence type="ECO:0000313" key="3">
    <source>
        <dbReference type="Proteomes" id="UP000250321"/>
    </source>
</evidence>
<gene>
    <name evidence="2" type="ORF">Pyn_35883</name>
</gene>
<feature type="region of interest" description="Disordered" evidence="1">
    <location>
        <begin position="159"/>
        <end position="195"/>
    </location>
</feature>
<comment type="caution">
    <text evidence="2">The sequence shown here is derived from an EMBL/GenBank/DDBJ whole genome shotgun (WGS) entry which is preliminary data.</text>
</comment>
<proteinExistence type="predicted"/>
<dbReference type="EMBL" id="PJQY01002721">
    <property type="protein sequence ID" value="PQM43109.1"/>
    <property type="molecule type" value="Genomic_DNA"/>
</dbReference>
<keyword evidence="3" id="KW-1185">Reference proteome</keyword>
<dbReference type="Proteomes" id="UP000250321">
    <property type="component" value="Unassembled WGS sequence"/>
</dbReference>
<feature type="region of interest" description="Disordered" evidence="1">
    <location>
        <begin position="1"/>
        <end position="25"/>
    </location>
</feature>
<accession>A0A314V544</accession>
<sequence>MAESTRTTDERNKGIVETESMESSTGYSFERLEKAMVEGFQTMTTSMTNSMNLMSQSIVQTVEKGHENTTLQGIETRAHLSQIFERIIRMAQEEDAPRKEKGLLENENTPSGVPRYSLGQTSGHANSTSPKVVIGSSYGTPFQVTKTGTPDLMLTGPIVTQASSPSKEPGGQRFAPSGTSSKYQAPRTGEPALPPGYVRKNMYAEKWKEPAGFNITPNNDDSGGNRRARRDHERTVEQFQDSDDDDEEVRILRPLSNHLRHAIQMRPYEMK</sequence>
<evidence type="ECO:0000256" key="1">
    <source>
        <dbReference type="SAM" id="MobiDB-lite"/>
    </source>
</evidence>
<organism evidence="2 3">
    <name type="scientific">Prunus yedoensis var. nudiflora</name>
    <dbReference type="NCBI Taxonomy" id="2094558"/>
    <lineage>
        <taxon>Eukaryota</taxon>
        <taxon>Viridiplantae</taxon>
        <taxon>Streptophyta</taxon>
        <taxon>Embryophyta</taxon>
        <taxon>Tracheophyta</taxon>
        <taxon>Spermatophyta</taxon>
        <taxon>Magnoliopsida</taxon>
        <taxon>eudicotyledons</taxon>
        <taxon>Gunneridae</taxon>
        <taxon>Pentapetalae</taxon>
        <taxon>rosids</taxon>
        <taxon>fabids</taxon>
        <taxon>Rosales</taxon>
        <taxon>Rosaceae</taxon>
        <taxon>Amygdaloideae</taxon>
        <taxon>Amygdaleae</taxon>
        <taxon>Prunus</taxon>
    </lineage>
</organism>
<dbReference type="AlphaFoldDB" id="A0A314V544"/>
<protein>
    <submittedName>
        <fullName evidence="2">Uncharacterized protein</fullName>
    </submittedName>
</protein>
<evidence type="ECO:0000313" key="2">
    <source>
        <dbReference type="EMBL" id="PQM43109.1"/>
    </source>
</evidence>